<dbReference type="PRINTS" id="PR00081">
    <property type="entry name" value="GDHRDH"/>
</dbReference>
<evidence type="ECO:0000256" key="2">
    <source>
        <dbReference type="ARBA" id="ARBA00023002"/>
    </source>
</evidence>
<dbReference type="InterPro" id="IPR002347">
    <property type="entry name" value="SDR_fam"/>
</dbReference>
<gene>
    <name evidence="3" type="ORF">EZ313_16760</name>
</gene>
<reference evidence="3 4" key="1">
    <citation type="submission" date="2019-03" db="EMBL/GenBank/DDBJ databases">
        <title>Ramlibacter henchirensis DSM 14656, whole genome shotgun sequence.</title>
        <authorList>
            <person name="Zhang X."/>
            <person name="Feng G."/>
            <person name="Zhu H."/>
        </authorList>
    </citation>
    <scope>NUCLEOTIDE SEQUENCE [LARGE SCALE GENOMIC DNA]</scope>
    <source>
        <strain evidence="3 4">DSM 14656</strain>
    </source>
</reference>
<dbReference type="Gene3D" id="3.40.50.720">
    <property type="entry name" value="NAD(P)-binding Rossmann-like Domain"/>
    <property type="match status" value="1"/>
</dbReference>
<dbReference type="PRINTS" id="PR00080">
    <property type="entry name" value="SDRFAMILY"/>
</dbReference>
<dbReference type="Pfam" id="PF13561">
    <property type="entry name" value="adh_short_C2"/>
    <property type="match status" value="1"/>
</dbReference>
<dbReference type="InterPro" id="IPR020904">
    <property type="entry name" value="Sc_DH/Rdtase_CS"/>
</dbReference>
<evidence type="ECO:0000256" key="1">
    <source>
        <dbReference type="ARBA" id="ARBA00006484"/>
    </source>
</evidence>
<dbReference type="GO" id="GO:0016616">
    <property type="term" value="F:oxidoreductase activity, acting on the CH-OH group of donors, NAD or NADP as acceptor"/>
    <property type="evidence" value="ECO:0007669"/>
    <property type="project" value="TreeGrafter"/>
</dbReference>
<dbReference type="NCBIfam" id="NF005559">
    <property type="entry name" value="PRK07231.1"/>
    <property type="match status" value="1"/>
</dbReference>
<keyword evidence="4" id="KW-1185">Reference proteome</keyword>
<dbReference type="Proteomes" id="UP000298180">
    <property type="component" value="Unassembled WGS sequence"/>
</dbReference>
<dbReference type="SUPFAM" id="SSF51735">
    <property type="entry name" value="NAD(P)-binding Rossmann-fold domains"/>
    <property type="match status" value="1"/>
</dbReference>
<dbReference type="InterPro" id="IPR036291">
    <property type="entry name" value="NAD(P)-bd_dom_sf"/>
</dbReference>
<name>A0A4Z0BXZ2_9BURK</name>
<sequence>MNTGVDMSAEFRGKTVIVTGAGRGIGQGIAQHMASLGATVVAVDSVERRLTRAQESLTAVEGKVIPLVTDVTSVAELQRLVDTVLQKCGSIDYLVNNAGVARQKPFLEYDEADYVLQVDVNYKGTFFATQLCAREMVKRKKGAVVNIASISAWHYTIPHSIYSGAKAAVVTFTRDAAYELGPHGVRVNCVAPGPIETPLAAQMGASEKAGYDSVLRLGRWGQPLDIAHAVEFLCSERSAFITGQTLSVAGGADLCVLPAKAKQ</sequence>
<evidence type="ECO:0000313" key="4">
    <source>
        <dbReference type="Proteomes" id="UP000298180"/>
    </source>
</evidence>
<accession>A0A4Z0BXZ2</accession>
<organism evidence="3 4">
    <name type="scientific">Ramlibacter henchirensis</name>
    <dbReference type="NCBI Taxonomy" id="204072"/>
    <lineage>
        <taxon>Bacteria</taxon>
        <taxon>Pseudomonadati</taxon>
        <taxon>Pseudomonadota</taxon>
        <taxon>Betaproteobacteria</taxon>
        <taxon>Burkholderiales</taxon>
        <taxon>Comamonadaceae</taxon>
        <taxon>Ramlibacter</taxon>
    </lineage>
</organism>
<evidence type="ECO:0000313" key="3">
    <source>
        <dbReference type="EMBL" id="TFZ02885.1"/>
    </source>
</evidence>
<dbReference type="PANTHER" id="PTHR42760:SF133">
    <property type="entry name" value="3-OXOACYL-[ACYL-CARRIER-PROTEIN] REDUCTASE"/>
    <property type="match status" value="1"/>
</dbReference>
<dbReference type="PROSITE" id="PS00061">
    <property type="entry name" value="ADH_SHORT"/>
    <property type="match status" value="1"/>
</dbReference>
<dbReference type="PANTHER" id="PTHR42760">
    <property type="entry name" value="SHORT-CHAIN DEHYDROGENASES/REDUCTASES FAMILY MEMBER"/>
    <property type="match status" value="1"/>
</dbReference>
<comment type="similarity">
    <text evidence="1">Belongs to the short-chain dehydrogenases/reductases (SDR) family.</text>
</comment>
<dbReference type="CDD" id="cd05233">
    <property type="entry name" value="SDR_c"/>
    <property type="match status" value="1"/>
</dbReference>
<protein>
    <submittedName>
        <fullName evidence="3">SDR family oxidoreductase</fullName>
    </submittedName>
</protein>
<dbReference type="FunFam" id="3.40.50.720:FF:000084">
    <property type="entry name" value="Short-chain dehydrogenase reductase"/>
    <property type="match status" value="1"/>
</dbReference>
<keyword evidence="2" id="KW-0560">Oxidoreductase</keyword>
<proteinExistence type="inferred from homology"/>
<comment type="caution">
    <text evidence="3">The sequence shown here is derived from an EMBL/GenBank/DDBJ whole genome shotgun (WGS) entry which is preliminary data.</text>
</comment>
<dbReference type="EMBL" id="SMLM01000002">
    <property type="protein sequence ID" value="TFZ02885.1"/>
    <property type="molecule type" value="Genomic_DNA"/>
</dbReference>
<dbReference type="AlphaFoldDB" id="A0A4Z0BXZ2"/>
<dbReference type="OrthoDB" id="9806974at2"/>